<evidence type="ECO:0000313" key="2">
    <source>
        <dbReference type="EMBL" id="TDK24028.1"/>
    </source>
</evidence>
<evidence type="ECO:0000313" key="3">
    <source>
        <dbReference type="Proteomes" id="UP000295411"/>
    </source>
</evidence>
<protein>
    <submittedName>
        <fullName evidence="2">M23 family metallopeptidase</fullName>
    </submittedName>
</protein>
<accession>A0A4R5TPI3</accession>
<dbReference type="CDD" id="cd12797">
    <property type="entry name" value="M23_peptidase"/>
    <property type="match status" value="1"/>
</dbReference>
<dbReference type="OrthoDB" id="9809488at2"/>
<feature type="domain" description="M23ase beta-sheet core" evidence="1">
    <location>
        <begin position="129"/>
        <end position="189"/>
    </location>
</feature>
<dbReference type="SUPFAM" id="SSF51261">
    <property type="entry name" value="Duplicated hybrid motif"/>
    <property type="match status" value="1"/>
</dbReference>
<dbReference type="PANTHER" id="PTHR21666:SF285">
    <property type="entry name" value="M23 FAMILY METALLOPEPTIDASE"/>
    <property type="match status" value="1"/>
</dbReference>
<dbReference type="InterPro" id="IPR016047">
    <property type="entry name" value="M23ase_b-sheet_dom"/>
</dbReference>
<name>A0A4R5TPI3_9MICC</name>
<dbReference type="InterPro" id="IPR050570">
    <property type="entry name" value="Cell_wall_metabolism_enzyme"/>
</dbReference>
<dbReference type="RefSeq" id="WP_133404712.1">
    <property type="nucleotide sequence ID" value="NZ_SMTK01000005.1"/>
</dbReference>
<gene>
    <name evidence="2" type="ORF">E2F48_14675</name>
</gene>
<organism evidence="2 3">
    <name type="scientific">Arthrobacter crusticola</name>
    <dbReference type="NCBI Taxonomy" id="2547960"/>
    <lineage>
        <taxon>Bacteria</taxon>
        <taxon>Bacillati</taxon>
        <taxon>Actinomycetota</taxon>
        <taxon>Actinomycetes</taxon>
        <taxon>Micrococcales</taxon>
        <taxon>Micrococcaceae</taxon>
        <taxon>Arthrobacter</taxon>
    </lineage>
</organism>
<evidence type="ECO:0000259" key="1">
    <source>
        <dbReference type="Pfam" id="PF01551"/>
    </source>
</evidence>
<sequence length="240" mass="25476">MDEGKPPGGPGAPALLLLPFEGRWLARNSPARRVPSHGTDLLGGRYAIDFIGVDPRHRTAYSSDWRTLAGTEPPDRFVAWGQPVLAPGCGVVVGVHDGEPDHAARRSQLTLLPYALGQPARLREGVAAVAGNHVVIRLRHTPAFVALAHLRAGSIDVAPGEEVTAGQRIAGCGNSGNSTQPHVHLQVMDGPDASTACGLPMAFARFREWPRRRGFSRVRDSGLPEEGAVVEALPPDGARN</sequence>
<dbReference type="GO" id="GO:0004222">
    <property type="term" value="F:metalloendopeptidase activity"/>
    <property type="evidence" value="ECO:0007669"/>
    <property type="project" value="TreeGrafter"/>
</dbReference>
<keyword evidence="3" id="KW-1185">Reference proteome</keyword>
<dbReference type="AlphaFoldDB" id="A0A4R5TPI3"/>
<dbReference type="InterPro" id="IPR011055">
    <property type="entry name" value="Dup_hybrid_motif"/>
</dbReference>
<dbReference type="PANTHER" id="PTHR21666">
    <property type="entry name" value="PEPTIDASE-RELATED"/>
    <property type="match status" value="1"/>
</dbReference>
<comment type="caution">
    <text evidence="2">The sequence shown here is derived from an EMBL/GenBank/DDBJ whole genome shotgun (WGS) entry which is preliminary data.</text>
</comment>
<proteinExistence type="predicted"/>
<dbReference type="Pfam" id="PF01551">
    <property type="entry name" value="Peptidase_M23"/>
    <property type="match status" value="1"/>
</dbReference>
<dbReference type="EMBL" id="SMTK01000005">
    <property type="protein sequence ID" value="TDK24028.1"/>
    <property type="molecule type" value="Genomic_DNA"/>
</dbReference>
<dbReference type="Proteomes" id="UP000295411">
    <property type="component" value="Unassembled WGS sequence"/>
</dbReference>
<reference evidence="2 3" key="1">
    <citation type="submission" date="2019-03" db="EMBL/GenBank/DDBJ databases">
        <title>Arthrobacter sp. nov., an bacterium isolated from biocrust in Mu Us Desert.</title>
        <authorList>
            <person name="Lixiong L."/>
        </authorList>
    </citation>
    <scope>NUCLEOTIDE SEQUENCE [LARGE SCALE GENOMIC DNA]</scope>
    <source>
        <strain evidence="2 3">SLN-3</strain>
    </source>
</reference>
<dbReference type="Gene3D" id="2.70.70.10">
    <property type="entry name" value="Glucose Permease (Domain IIA)"/>
    <property type="match status" value="1"/>
</dbReference>